<evidence type="ECO:0000259" key="4">
    <source>
        <dbReference type="Pfam" id="PF03629"/>
    </source>
</evidence>
<gene>
    <name evidence="5" type="ORF">Firmicute1046_0130</name>
</gene>
<dbReference type="InterPro" id="IPR013783">
    <property type="entry name" value="Ig-like_fold"/>
</dbReference>
<dbReference type="Gene3D" id="2.60.120.200">
    <property type="match status" value="1"/>
</dbReference>
<accession>A0A650EM79</accession>
<keyword evidence="3" id="KW-0732">Signal</keyword>
<feature type="domain" description="Sialate O-acetylesterase" evidence="4">
    <location>
        <begin position="554"/>
        <end position="797"/>
    </location>
</feature>
<organism evidence="5">
    <name type="scientific">uncultured Bacillota bacterium</name>
    <dbReference type="NCBI Taxonomy" id="344338"/>
    <lineage>
        <taxon>Bacteria</taxon>
        <taxon>Bacillati</taxon>
        <taxon>Bacillota</taxon>
        <taxon>environmental samples</taxon>
    </lineage>
</organism>
<dbReference type="Pfam" id="PF17957">
    <property type="entry name" value="Big_7"/>
    <property type="match status" value="1"/>
</dbReference>
<dbReference type="SUPFAM" id="SSF49452">
    <property type="entry name" value="Starch-binding domain-like"/>
    <property type="match status" value="1"/>
</dbReference>
<dbReference type="PANTHER" id="PTHR22901:SF0">
    <property type="entry name" value="SIALATE O-ACETYLESTERASE"/>
    <property type="match status" value="1"/>
</dbReference>
<dbReference type="Pfam" id="PF03629">
    <property type="entry name" value="SASA"/>
    <property type="match status" value="1"/>
</dbReference>
<dbReference type="GO" id="GO:0001681">
    <property type="term" value="F:sialate O-acetylesterase activity"/>
    <property type="evidence" value="ECO:0007669"/>
    <property type="project" value="InterPro"/>
</dbReference>
<proteinExistence type="predicted"/>
<dbReference type="InterPro" id="IPR036514">
    <property type="entry name" value="SGNH_hydro_sf"/>
</dbReference>
<feature type="signal peptide" evidence="3">
    <location>
        <begin position="1"/>
        <end position="30"/>
    </location>
</feature>
<feature type="chain" id="PRO_5038381448" description="Sialate O-acetylesterase domain-containing protein" evidence="3">
    <location>
        <begin position="31"/>
        <end position="1444"/>
    </location>
</feature>
<dbReference type="InterPro" id="IPR013784">
    <property type="entry name" value="Carb-bd-like_fold"/>
</dbReference>
<dbReference type="InterPro" id="IPR005181">
    <property type="entry name" value="SASA"/>
</dbReference>
<name>A0A650EM79_9FIRM</name>
<dbReference type="Gene3D" id="2.60.40.10">
    <property type="entry name" value="Immunoglobulins"/>
    <property type="match status" value="2"/>
</dbReference>
<dbReference type="SUPFAM" id="SSF49899">
    <property type="entry name" value="Concanavalin A-like lectins/glucanases"/>
    <property type="match status" value="1"/>
</dbReference>
<evidence type="ECO:0000256" key="2">
    <source>
        <dbReference type="SAM" id="MobiDB-lite"/>
    </source>
</evidence>
<evidence type="ECO:0000313" key="5">
    <source>
        <dbReference type="EMBL" id="QGT50937.1"/>
    </source>
</evidence>
<dbReference type="GO" id="GO:0005975">
    <property type="term" value="P:carbohydrate metabolic process"/>
    <property type="evidence" value="ECO:0007669"/>
    <property type="project" value="TreeGrafter"/>
</dbReference>
<dbReference type="InterPro" id="IPR013320">
    <property type="entry name" value="ConA-like_dom_sf"/>
</dbReference>
<dbReference type="SUPFAM" id="SSF52266">
    <property type="entry name" value="SGNH hydrolase"/>
    <property type="match status" value="1"/>
</dbReference>
<keyword evidence="1" id="KW-0378">Hydrolase</keyword>
<sequence length="1444" mass="156941">MERILKMKRLQSIVLALLIMLTVFCPFSSAAADAITLSIKPETGLTNYPQGGIAMLEAISSAPVTFYNNDVPIGYGALKEGTTDTYLCYALNLTLGEHRFQAISDNAQSDIVRIEVTGNSTEWTLKKEWDFNDETLFPTGSLPTGEHPSGLLVNWGKGGTIEIASAPTKSEDGTSYPRGEGAAPSGNAIKIKSTSKADTYPEPDSNVKAYCTETAKGIRVEGDVFFDGTPSSSWKKNPELEVFAYQIGESWHTGLRFSTDTSGALKYTVNGTEYNYTDAYGENITTPGKKWHHIVLELDFVNDQATTYLDGERLMQQTNHPLPAGTYETLGAIRVSGRNRGEWWDTLDAIYFDNYRLLQTDEIGVAPSIITTTINGPSENWYTGVTADVEITGTVLDSKGKQIERVELYSNGAFIGTATPANGAFTFAYHAPGGSHTITARAVNEEGASGYGQRKFSVSTIKPSNLFADNMVLQRGKPIRIFGTGSTGETVTARLQSVGTDNNGNKIDAQAKTSVYGTTWELFLPAQAACKDTILTLTSGNGTQLRYENVAIGDVIVCAGQSNMANSVNNMRIDNEADKDYPNIRLFFQDVSGVSTPNAEPANGKWEIGTKANILNFSSTGFVAGKYYYLEQSEEVPVGLLYAAVGGTNIDVWVPGWAYDTDPDLMGNNTNNRFQYFNGMIAPLQKFAVSGVIWYQGESNTWYGISYEKKLTALINSWRTGWEDASLPFAVVQLPNNDYSKIYGATRIGTAIREGQWNVSKHLDNVLTVVTNDTAPSTDVHPRDKKVVGQRIAKALTQLIEPQEDFLWHPEFTNMTVQGGKAVLHFNNPGNGLQLLDKSDYHPGFTYPKYSYPIGFEVRDGDKTEEESPFTLLTSASGIQITSDGTGVEFNTEFTNPEVRYAWRDCTDDFITADSPDVPSSGINGTLSAINLGNSEGYPVAPFRTDSAKYQYIAGIHNSSGGAYNFSPMVANITLNNEPDGVPIIQVQAYDTDGTVTEVTVYENDTELGKATRKADSDLWQLEWQDAVPGPHRLHAVAVDNDGIASTTQSTTVNASPHTATPVDFGVYVTDKNVNLKTSVVYTNDFADYTTEQIPEGETPAMPNGMEITTAGGGASYAGAKPSFVAGASDIPKNMLKLHTDSDGNSVKATVPLREKNLDSSAKVVTIDTTLLFESDTTDGAMTATRNLNITTNDENNTEYTVLTFTNSSIRGVINPEKTYEPMKGLGTKQWYHVKLALNLHKATFSLWVNDILYSKDIALIGGKAPAGTLQNLQSGIQSVSLVHSGAKNGSSSGPANTYADQFTVTAQSYTDRVSVPDPDPEPEPAPLPEHPFITVLNDENKELTSFDDTHTIIAQGVFREKSSALLILAGYNDKGELAHVVLTTQDKATDYMDGWKQISVELPPTQLSGLKEVRAFLLDSANSLVPQCKATLLPHQEASALNE</sequence>
<dbReference type="GO" id="GO:0030246">
    <property type="term" value="F:carbohydrate binding"/>
    <property type="evidence" value="ECO:0007669"/>
    <property type="project" value="InterPro"/>
</dbReference>
<dbReference type="PANTHER" id="PTHR22901">
    <property type="entry name" value="SIALATE O-ACETYLESTERASE"/>
    <property type="match status" value="1"/>
</dbReference>
<evidence type="ECO:0000256" key="1">
    <source>
        <dbReference type="ARBA" id="ARBA00022801"/>
    </source>
</evidence>
<dbReference type="Gene3D" id="3.40.50.1110">
    <property type="entry name" value="SGNH hydrolase"/>
    <property type="match status" value="1"/>
</dbReference>
<dbReference type="EMBL" id="MN577573">
    <property type="protein sequence ID" value="QGT50937.1"/>
    <property type="molecule type" value="Genomic_DNA"/>
</dbReference>
<feature type="region of interest" description="Disordered" evidence="2">
    <location>
        <begin position="166"/>
        <end position="187"/>
    </location>
</feature>
<dbReference type="InterPro" id="IPR039329">
    <property type="entry name" value="SIAE"/>
</dbReference>
<evidence type="ECO:0000256" key="3">
    <source>
        <dbReference type="SAM" id="SignalP"/>
    </source>
</evidence>
<protein>
    <recommendedName>
        <fullName evidence="4">Sialate O-acetylesterase domain-containing protein</fullName>
    </recommendedName>
</protein>
<reference evidence="5" key="1">
    <citation type="journal article" date="2020" name="J. ISSAAS">
        <title>Lactobacilli and other gastrointestinal microbiota of Peromyscus leucopus, reservoir host for agents of Lyme disease and other zoonoses in North America.</title>
        <authorList>
            <person name="Milovic A."/>
            <person name="Bassam K."/>
            <person name="Shao H."/>
            <person name="Chatzistamou I."/>
            <person name="Tufts D.M."/>
            <person name="Diuk-Wasser M."/>
            <person name="Barbour A.G."/>
        </authorList>
    </citation>
    <scope>NUCLEOTIDE SEQUENCE</scope>
    <source>
        <strain evidence="5">LL40</strain>
    </source>
</reference>